<dbReference type="CDD" id="cd00082">
    <property type="entry name" value="HisKA"/>
    <property type="match status" value="1"/>
</dbReference>
<dbReference type="SUPFAM" id="SSF52172">
    <property type="entry name" value="CheY-like"/>
    <property type="match status" value="1"/>
</dbReference>
<feature type="domain" description="Response regulatory" evidence="6">
    <location>
        <begin position="12"/>
        <end position="128"/>
    </location>
</feature>
<dbReference type="Pfam" id="PF02518">
    <property type="entry name" value="HATPase_c"/>
    <property type="match status" value="1"/>
</dbReference>
<evidence type="ECO:0000256" key="1">
    <source>
        <dbReference type="ARBA" id="ARBA00000085"/>
    </source>
</evidence>
<dbReference type="SUPFAM" id="SSF47384">
    <property type="entry name" value="Homodimeric domain of signal transducing histidine kinase"/>
    <property type="match status" value="1"/>
</dbReference>
<organism evidence="7 8">
    <name type="scientific">Candidatus Gottesmanbacteria bacterium GW2011_GWC2_39_8</name>
    <dbReference type="NCBI Taxonomy" id="1618450"/>
    <lineage>
        <taxon>Bacteria</taxon>
        <taxon>Candidatus Gottesmaniibacteriota</taxon>
    </lineage>
</organism>
<dbReference type="SUPFAM" id="SSF55874">
    <property type="entry name" value="ATPase domain of HSP90 chaperone/DNA topoisomerase II/histidine kinase"/>
    <property type="match status" value="1"/>
</dbReference>
<comment type="caution">
    <text evidence="7">The sequence shown here is derived from an EMBL/GenBank/DDBJ whole genome shotgun (WGS) entry which is preliminary data.</text>
</comment>
<dbReference type="Gene3D" id="3.40.50.2300">
    <property type="match status" value="1"/>
</dbReference>
<dbReference type="SMART" id="SM00448">
    <property type="entry name" value="REC"/>
    <property type="match status" value="1"/>
</dbReference>
<dbReference type="EC" id="2.7.13.3" evidence="2"/>
<evidence type="ECO:0000313" key="8">
    <source>
        <dbReference type="Proteomes" id="UP000034539"/>
    </source>
</evidence>
<dbReference type="PROSITE" id="PS50110">
    <property type="entry name" value="RESPONSE_REGULATORY"/>
    <property type="match status" value="1"/>
</dbReference>
<dbReference type="Proteomes" id="UP000034539">
    <property type="component" value="Unassembled WGS sequence"/>
</dbReference>
<dbReference type="InterPro" id="IPR004358">
    <property type="entry name" value="Sig_transdc_His_kin-like_C"/>
</dbReference>
<feature type="domain" description="Histidine kinase" evidence="5">
    <location>
        <begin position="152"/>
        <end position="396"/>
    </location>
</feature>
<evidence type="ECO:0000259" key="6">
    <source>
        <dbReference type="PROSITE" id="PS50110"/>
    </source>
</evidence>
<dbReference type="Pfam" id="PF00072">
    <property type="entry name" value="Response_reg"/>
    <property type="match status" value="1"/>
</dbReference>
<dbReference type="InterPro" id="IPR001789">
    <property type="entry name" value="Sig_transdc_resp-reg_receiver"/>
</dbReference>
<sequence>MIDSLTDKNRFTILVADDSEASLGRISGFLGEEGYTVKQARDGEEALRMLKAASPDLIILDDIMPNLNGYKTCIKIKEDPATRLLPVILITSMREQADRMKAVSAGADDYLTRPIDKTELSVRVHNLLSLKRMRSEVVLSQRLISLGMLAGGVAHEINNPLTGVVTNLEMLRSRKGKFSEDEILQICRKNKIKGKALKEIRDYFKALTGKEEKKRRMIELAIKGGRRCSRIVGELLSYSSAQRKWIPSKVRLKEIVERSLSLVKGQFKGLNVKIDFKSSHEQVEAMGNKWELQQVFMSLLANAFKALEKSEEKILSISISTERNFAVVRIKDSGEGIPKENLESIFDFFYTTRDEGEGFGLGLTAVYEIILKHDGAVDVKSEPGRGTEFSVKIPLA</sequence>
<accession>A0A0G0S7L0</accession>
<dbReference type="PANTHER" id="PTHR43547">
    <property type="entry name" value="TWO-COMPONENT HISTIDINE KINASE"/>
    <property type="match status" value="1"/>
</dbReference>
<feature type="modified residue" description="4-aspartylphosphate" evidence="4">
    <location>
        <position position="61"/>
    </location>
</feature>
<name>A0A0G0S7L0_9BACT</name>
<dbReference type="InterPro" id="IPR036890">
    <property type="entry name" value="HATPase_C_sf"/>
</dbReference>
<gene>
    <name evidence="7" type="ORF">UT63_C0094G0006</name>
</gene>
<dbReference type="SMART" id="SM00387">
    <property type="entry name" value="HATPase_c"/>
    <property type="match status" value="1"/>
</dbReference>
<proteinExistence type="predicted"/>
<dbReference type="InterPro" id="IPR003661">
    <property type="entry name" value="HisK_dim/P_dom"/>
</dbReference>
<evidence type="ECO:0000259" key="5">
    <source>
        <dbReference type="PROSITE" id="PS50109"/>
    </source>
</evidence>
<dbReference type="SMART" id="SM00388">
    <property type="entry name" value="HisKA"/>
    <property type="match status" value="1"/>
</dbReference>
<evidence type="ECO:0000256" key="4">
    <source>
        <dbReference type="PROSITE-ProRule" id="PRU00169"/>
    </source>
</evidence>
<protein>
    <recommendedName>
        <fullName evidence="2">histidine kinase</fullName>
        <ecNumber evidence="2">2.7.13.3</ecNumber>
    </recommendedName>
</protein>
<dbReference type="EMBL" id="LBXN01000094">
    <property type="protein sequence ID" value="KKR30725.1"/>
    <property type="molecule type" value="Genomic_DNA"/>
</dbReference>
<dbReference type="Gene3D" id="1.10.287.130">
    <property type="match status" value="1"/>
</dbReference>
<reference evidence="7 8" key="1">
    <citation type="journal article" date="2015" name="Nature">
        <title>rRNA introns, odd ribosomes, and small enigmatic genomes across a large radiation of phyla.</title>
        <authorList>
            <person name="Brown C.T."/>
            <person name="Hug L.A."/>
            <person name="Thomas B.C."/>
            <person name="Sharon I."/>
            <person name="Castelle C.J."/>
            <person name="Singh A."/>
            <person name="Wilkins M.J."/>
            <person name="Williams K.H."/>
            <person name="Banfield J.F."/>
        </authorList>
    </citation>
    <scope>NUCLEOTIDE SEQUENCE [LARGE SCALE GENOMIC DNA]</scope>
</reference>
<dbReference type="InterPro" id="IPR011006">
    <property type="entry name" value="CheY-like_superfamily"/>
</dbReference>
<evidence type="ECO:0000313" key="7">
    <source>
        <dbReference type="EMBL" id="KKR30725.1"/>
    </source>
</evidence>
<dbReference type="PANTHER" id="PTHR43547:SF2">
    <property type="entry name" value="HYBRID SIGNAL TRANSDUCTION HISTIDINE KINASE C"/>
    <property type="match status" value="1"/>
</dbReference>
<dbReference type="InterPro" id="IPR003594">
    <property type="entry name" value="HATPase_dom"/>
</dbReference>
<dbReference type="AlphaFoldDB" id="A0A0G0S7L0"/>
<dbReference type="InterPro" id="IPR005467">
    <property type="entry name" value="His_kinase_dom"/>
</dbReference>
<dbReference type="Pfam" id="PF00512">
    <property type="entry name" value="HisKA"/>
    <property type="match status" value="1"/>
</dbReference>
<dbReference type="InterPro" id="IPR036097">
    <property type="entry name" value="HisK_dim/P_sf"/>
</dbReference>
<evidence type="ECO:0000256" key="3">
    <source>
        <dbReference type="ARBA" id="ARBA00022553"/>
    </source>
</evidence>
<dbReference type="Gene3D" id="3.30.565.10">
    <property type="entry name" value="Histidine kinase-like ATPase, C-terminal domain"/>
    <property type="match status" value="1"/>
</dbReference>
<dbReference type="PRINTS" id="PR00344">
    <property type="entry name" value="BCTRLSENSOR"/>
</dbReference>
<keyword evidence="3 4" id="KW-0597">Phosphoprotein</keyword>
<comment type="catalytic activity">
    <reaction evidence="1">
        <text>ATP + protein L-histidine = ADP + protein N-phospho-L-histidine.</text>
        <dbReference type="EC" id="2.7.13.3"/>
    </reaction>
</comment>
<dbReference type="GO" id="GO:0000155">
    <property type="term" value="F:phosphorelay sensor kinase activity"/>
    <property type="evidence" value="ECO:0007669"/>
    <property type="project" value="InterPro"/>
</dbReference>
<dbReference type="PROSITE" id="PS50109">
    <property type="entry name" value="HIS_KIN"/>
    <property type="match status" value="1"/>
</dbReference>
<evidence type="ECO:0000256" key="2">
    <source>
        <dbReference type="ARBA" id="ARBA00012438"/>
    </source>
</evidence>